<keyword evidence="7" id="KW-0963">Cytoplasm</keyword>
<keyword evidence="9" id="KW-0808">Transferase</keyword>
<reference evidence="15" key="1">
    <citation type="submission" date="2021-11" db="EMBL/GenBank/DDBJ databases">
        <authorList>
            <person name="Schell T."/>
        </authorList>
    </citation>
    <scope>NUCLEOTIDE SEQUENCE</scope>
    <source>
        <strain evidence="15">M5</strain>
    </source>
</reference>
<dbReference type="Pfam" id="PF26217">
    <property type="entry name" value="GDPGP1_N"/>
    <property type="match status" value="1"/>
</dbReference>
<keyword evidence="16" id="KW-1185">Reference proteome</keyword>
<dbReference type="EMBL" id="CAKKLH010000343">
    <property type="protein sequence ID" value="CAH0113649.1"/>
    <property type="molecule type" value="Genomic_DNA"/>
</dbReference>
<gene>
    <name evidence="15" type="ORF">DGAL_LOCUS17549</name>
</gene>
<organism evidence="15 16">
    <name type="scientific">Daphnia galeata</name>
    <dbReference type="NCBI Taxonomy" id="27404"/>
    <lineage>
        <taxon>Eukaryota</taxon>
        <taxon>Metazoa</taxon>
        <taxon>Ecdysozoa</taxon>
        <taxon>Arthropoda</taxon>
        <taxon>Crustacea</taxon>
        <taxon>Branchiopoda</taxon>
        <taxon>Diplostraca</taxon>
        <taxon>Cladocera</taxon>
        <taxon>Anomopoda</taxon>
        <taxon>Daphniidae</taxon>
        <taxon>Daphnia</taxon>
    </lineage>
</organism>
<dbReference type="GO" id="GO:0006006">
    <property type="term" value="P:glucose metabolic process"/>
    <property type="evidence" value="ECO:0007669"/>
    <property type="project" value="TreeGrafter"/>
</dbReference>
<evidence type="ECO:0000313" key="15">
    <source>
        <dbReference type="EMBL" id="CAH0113649.1"/>
    </source>
</evidence>
<dbReference type="InterPro" id="IPR026506">
    <property type="entry name" value="GDPGP"/>
</dbReference>
<dbReference type="EC" id="2.7.7.78" evidence="5"/>
<evidence type="ECO:0000256" key="6">
    <source>
        <dbReference type="ARBA" id="ARBA00018857"/>
    </source>
</evidence>
<dbReference type="InterPro" id="IPR058865">
    <property type="entry name" value="GDPGP1_C"/>
</dbReference>
<evidence type="ECO:0000256" key="3">
    <source>
        <dbReference type="ARBA" id="ARBA00004496"/>
    </source>
</evidence>
<dbReference type="GO" id="GO:0080048">
    <property type="term" value="F:GDP-D-glucose phosphorylase activity"/>
    <property type="evidence" value="ECO:0007669"/>
    <property type="project" value="UniProtKB-EC"/>
</dbReference>
<accession>A0A8J2S4W7</accession>
<evidence type="ECO:0000256" key="2">
    <source>
        <dbReference type="ARBA" id="ARBA00003049"/>
    </source>
</evidence>
<comment type="subcellular location">
    <subcellularLocation>
        <location evidence="3">Cytoplasm</location>
    </subcellularLocation>
</comment>
<feature type="domain" description="GDPGP1-like C-terminal" evidence="13">
    <location>
        <begin position="222"/>
        <end position="342"/>
    </location>
</feature>
<comment type="caution">
    <text evidence="15">The sequence shown here is derived from an EMBL/GenBank/DDBJ whole genome shotgun (WGS) entry which is preliminary data.</text>
</comment>
<dbReference type="Proteomes" id="UP000789390">
    <property type="component" value="Unassembled WGS sequence"/>
</dbReference>
<evidence type="ECO:0000256" key="1">
    <source>
        <dbReference type="ARBA" id="ARBA00000063"/>
    </source>
</evidence>
<evidence type="ECO:0000256" key="7">
    <source>
        <dbReference type="ARBA" id="ARBA00022490"/>
    </source>
</evidence>
<evidence type="ECO:0000256" key="12">
    <source>
        <dbReference type="ARBA" id="ARBA00022801"/>
    </source>
</evidence>
<protein>
    <recommendedName>
        <fullName evidence="6">GDP-D-glucose phosphorylase 1</fullName>
        <ecNumber evidence="5">2.7.7.78</ecNumber>
    </recommendedName>
</protein>
<evidence type="ECO:0000259" key="14">
    <source>
        <dbReference type="Pfam" id="PF26217"/>
    </source>
</evidence>
<keyword evidence="11" id="KW-0547">Nucleotide-binding</keyword>
<dbReference type="GO" id="GO:0005085">
    <property type="term" value="F:guanyl-nucleotide exchange factor activity"/>
    <property type="evidence" value="ECO:0007669"/>
    <property type="project" value="UniProtKB-KW"/>
</dbReference>
<dbReference type="GO" id="GO:0016787">
    <property type="term" value="F:hydrolase activity"/>
    <property type="evidence" value="ECO:0007669"/>
    <property type="project" value="UniProtKB-KW"/>
</dbReference>
<dbReference type="Pfam" id="PF26216">
    <property type="entry name" value="GDPGP1_C"/>
    <property type="match status" value="1"/>
</dbReference>
<dbReference type="InterPro" id="IPR058866">
    <property type="entry name" value="GDPGP1_N"/>
</dbReference>
<keyword evidence="8" id="KW-0344">Guanine-nucleotide releasing factor</keyword>
<evidence type="ECO:0000256" key="9">
    <source>
        <dbReference type="ARBA" id="ARBA00022679"/>
    </source>
</evidence>
<sequence>MQFDFNDDDFVWNVNILDNETPSSRFDDVFKNQWLTAVESGVCRYRLTNLLTKILPGKFGFVAQLNSDRATQRRLPQNLQKVNSPFDGTQFNFNKVPAQEVLLKPGNKAAAAAEVSTCVLSPGPIKDNEEEEAVIIINVSPLEFGNSLLVPNVTANIPQRITQEGIDLLVRLMLLSTDVNLKAGFNSPGGYASVNHQHYHLYYLRERLYIETVAVKHVAGPCFALTDFPSKGFAFQLTDKDPSLLAKNVFTLVSYLWANEIAHNLFVTRGKRFDDDDDASLPHIYDTVRVFVWAREPAFGVKEEIGFNPALCELAGHLLIKEGPAYEMVTEKEASQLLDSITTPWFHQVGAHIGHLF</sequence>
<evidence type="ECO:0000256" key="4">
    <source>
        <dbReference type="ARBA" id="ARBA00006451"/>
    </source>
</evidence>
<dbReference type="GO" id="GO:0000166">
    <property type="term" value="F:nucleotide binding"/>
    <property type="evidence" value="ECO:0007669"/>
    <property type="project" value="UniProtKB-KW"/>
</dbReference>
<dbReference type="PANTHER" id="PTHR20884">
    <property type="entry name" value="GDP-D-GLUCOSE PHOSPHORYLASE 1"/>
    <property type="match status" value="1"/>
</dbReference>
<evidence type="ECO:0000256" key="5">
    <source>
        <dbReference type="ARBA" id="ARBA00012507"/>
    </source>
</evidence>
<proteinExistence type="inferred from homology"/>
<keyword evidence="10" id="KW-0548">Nucleotidyltransferase</keyword>
<feature type="domain" description="GDPGP1-like N-terminal" evidence="14">
    <location>
        <begin position="25"/>
        <end position="202"/>
    </location>
</feature>
<evidence type="ECO:0000256" key="11">
    <source>
        <dbReference type="ARBA" id="ARBA00022741"/>
    </source>
</evidence>
<comment type="function">
    <text evidence="2">Specific and highly efficient GDP-D-glucose phosphorylase regulating the levels of GDP-D-glucose in cells.</text>
</comment>
<dbReference type="AlphaFoldDB" id="A0A8J2S4W7"/>
<name>A0A8J2S4W7_9CRUS</name>
<dbReference type="PANTHER" id="PTHR20884:SF8">
    <property type="entry name" value="GDP-D-GLUCOSE PHOSPHORYLASE 1"/>
    <property type="match status" value="1"/>
</dbReference>
<evidence type="ECO:0000256" key="8">
    <source>
        <dbReference type="ARBA" id="ARBA00022658"/>
    </source>
</evidence>
<dbReference type="GO" id="GO:0005737">
    <property type="term" value="C:cytoplasm"/>
    <property type="evidence" value="ECO:0007669"/>
    <property type="project" value="UniProtKB-SubCell"/>
</dbReference>
<comment type="catalytic activity">
    <reaction evidence="1">
        <text>GDP-alpha-D-glucose + phosphate = alpha-D-glucose 1-phosphate + GDP + H(+)</text>
        <dbReference type="Rhea" id="RHEA:30387"/>
        <dbReference type="ChEBI" id="CHEBI:15378"/>
        <dbReference type="ChEBI" id="CHEBI:43474"/>
        <dbReference type="ChEBI" id="CHEBI:58189"/>
        <dbReference type="ChEBI" id="CHEBI:58601"/>
        <dbReference type="ChEBI" id="CHEBI:62230"/>
        <dbReference type="EC" id="2.7.7.78"/>
    </reaction>
</comment>
<comment type="similarity">
    <text evidence="4">Belongs to the GDPGP1 family.</text>
</comment>
<keyword evidence="12" id="KW-0378">Hydrolase</keyword>
<evidence type="ECO:0000256" key="10">
    <source>
        <dbReference type="ARBA" id="ARBA00022695"/>
    </source>
</evidence>
<evidence type="ECO:0000259" key="13">
    <source>
        <dbReference type="Pfam" id="PF26216"/>
    </source>
</evidence>
<evidence type="ECO:0000313" key="16">
    <source>
        <dbReference type="Proteomes" id="UP000789390"/>
    </source>
</evidence>
<dbReference type="OrthoDB" id="417175at2759"/>